<keyword evidence="2" id="KW-1185">Reference proteome</keyword>
<sequence length="362" mass="37775">MSLWTADGTRGFPIGWRLALPDRWEDDPELRRKVGVPGHLGRESITDCAIALVEEARPERPVVASAPHLDVPVLLGALARRGIPFLVRAGGGLRVHPTGETAARFGSGPRPAERLAALLRGLSRPAGGVPVLRIPVLLGPLPMDLLTIWADPGAPPQVWLTDLAAGRADLVSLAGYPAERRSSQASAVCAGVAPSSAATSASAPPALACSPVAMGKNGMNAIPAASAASRTGSWWRADRLYRFCTALIGATSRALARSASVASDSPMCRTFPSARSCSRAPIWSSSGTAGSMRCSRNRSIRSRRSRRRLSSACWRRYSGRPSGIHSAADGPGLATPALVTITRSPAYGWSASAISSSLAPSA</sequence>
<reference evidence="2" key="1">
    <citation type="journal article" date="2019" name="Int. J. Syst. Evol. Microbiol.">
        <title>The Global Catalogue of Microorganisms (GCM) 10K type strain sequencing project: providing services to taxonomists for standard genome sequencing and annotation.</title>
        <authorList>
            <consortium name="The Broad Institute Genomics Platform"/>
            <consortium name="The Broad Institute Genome Sequencing Center for Infectious Disease"/>
            <person name="Wu L."/>
            <person name="Ma J."/>
        </authorList>
    </citation>
    <scope>NUCLEOTIDE SEQUENCE [LARGE SCALE GENOMIC DNA]</scope>
    <source>
        <strain evidence="2">JCM 9377</strain>
    </source>
</reference>
<dbReference type="Proteomes" id="UP001501237">
    <property type="component" value="Unassembled WGS sequence"/>
</dbReference>
<accession>A0ABP6PZ70</accession>
<evidence type="ECO:0000313" key="2">
    <source>
        <dbReference type="Proteomes" id="UP001501237"/>
    </source>
</evidence>
<evidence type="ECO:0000313" key="1">
    <source>
        <dbReference type="EMBL" id="GAA3195469.1"/>
    </source>
</evidence>
<name>A0ABP6PZ70_9ACTN</name>
<gene>
    <name evidence="1" type="ORF">GCM10010468_05740</name>
</gene>
<dbReference type="EMBL" id="BAAAUV010000001">
    <property type="protein sequence ID" value="GAA3195469.1"/>
    <property type="molecule type" value="Genomic_DNA"/>
</dbReference>
<proteinExistence type="predicted"/>
<organism evidence="1 2">
    <name type="scientific">Actinocorallia longicatena</name>
    <dbReference type="NCBI Taxonomy" id="111803"/>
    <lineage>
        <taxon>Bacteria</taxon>
        <taxon>Bacillati</taxon>
        <taxon>Actinomycetota</taxon>
        <taxon>Actinomycetes</taxon>
        <taxon>Streptosporangiales</taxon>
        <taxon>Thermomonosporaceae</taxon>
        <taxon>Actinocorallia</taxon>
    </lineage>
</organism>
<comment type="caution">
    <text evidence="1">The sequence shown here is derived from an EMBL/GenBank/DDBJ whole genome shotgun (WGS) entry which is preliminary data.</text>
</comment>
<protein>
    <submittedName>
        <fullName evidence="1">Uncharacterized protein</fullName>
    </submittedName>
</protein>